<feature type="domain" description="ABC transporter" evidence="4">
    <location>
        <begin position="4"/>
        <end position="237"/>
    </location>
</feature>
<dbReference type="InterPro" id="IPR012340">
    <property type="entry name" value="NA-bd_OB-fold"/>
</dbReference>
<dbReference type="PANTHER" id="PTHR43875">
    <property type="entry name" value="MALTODEXTRIN IMPORT ATP-BINDING PROTEIN MSMX"/>
    <property type="match status" value="1"/>
</dbReference>
<sequence>MSAVAFDQVTKKFGDTVAVDEFSLQIADGEFMVLLGPSGCGKSTALRMIAGLEEISSGILTIGARVVNHIPPRERDIAMVFQSYALYPHMSVEKNIESPLVANKRAKVDATERTRRVHEAAETLGLTEYLERKPGELSGGQRQRVALARAIVRRPEVFLMDEPLSNLDAKLRTQTRLELVDLHRRLGTTFVYVTHDQVEAMTMADRIAVINEGRIQQVGAPQDVYETPANMFVASFIGSPPMNTIRGTLQGATELCPAAVLTAEGAITIGNPGSAVIGSDVVLGIRPEHLHVTDPVETPSALRATIQNIELLGHERHVICSVGATLMTVRQPNDAPPVAIGQAIALQADPSGVHLFDPASTNRLN</sequence>
<dbReference type="AlphaFoldDB" id="A0A6J6CC09"/>
<keyword evidence="3" id="KW-0067">ATP-binding</keyword>
<dbReference type="InterPro" id="IPR027417">
    <property type="entry name" value="P-loop_NTPase"/>
</dbReference>
<dbReference type="InterPro" id="IPR017871">
    <property type="entry name" value="ABC_transporter-like_CS"/>
</dbReference>
<gene>
    <name evidence="5" type="ORF">UFOPK1358_01477</name>
    <name evidence="6" type="ORF">UFOPK3519_00286</name>
</gene>
<evidence type="ECO:0000256" key="1">
    <source>
        <dbReference type="ARBA" id="ARBA00022448"/>
    </source>
</evidence>
<dbReference type="InterPro" id="IPR013611">
    <property type="entry name" value="Transp-assoc_OB_typ2"/>
</dbReference>
<dbReference type="EMBL" id="CAEZSF010000165">
    <property type="protein sequence ID" value="CAB4548724.1"/>
    <property type="molecule type" value="Genomic_DNA"/>
</dbReference>
<evidence type="ECO:0000256" key="2">
    <source>
        <dbReference type="ARBA" id="ARBA00022741"/>
    </source>
</evidence>
<dbReference type="InterPro" id="IPR008995">
    <property type="entry name" value="Mo/tungstate-bd_C_term_dom"/>
</dbReference>
<dbReference type="GO" id="GO:0055052">
    <property type="term" value="C:ATP-binding cassette (ABC) transporter complex, substrate-binding subunit-containing"/>
    <property type="evidence" value="ECO:0007669"/>
    <property type="project" value="TreeGrafter"/>
</dbReference>
<proteinExistence type="predicted"/>
<evidence type="ECO:0000313" key="6">
    <source>
        <dbReference type="EMBL" id="CAB4891248.1"/>
    </source>
</evidence>
<dbReference type="SUPFAM" id="SSF50331">
    <property type="entry name" value="MOP-like"/>
    <property type="match status" value="1"/>
</dbReference>
<dbReference type="GO" id="GO:0008643">
    <property type="term" value="P:carbohydrate transport"/>
    <property type="evidence" value="ECO:0007669"/>
    <property type="project" value="InterPro"/>
</dbReference>
<dbReference type="GO" id="GO:0005524">
    <property type="term" value="F:ATP binding"/>
    <property type="evidence" value="ECO:0007669"/>
    <property type="project" value="UniProtKB-KW"/>
</dbReference>
<reference evidence="5" key="1">
    <citation type="submission" date="2020-05" db="EMBL/GenBank/DDBJ databases">
        <authorList>
            <person name="Chiriac C."/>
            <person name="Salcher M."/>
            <person name="Ghai R."/>
            <person name="Kavagutti S V."/>
        </authorList>
    </citation>
    <scope>NUCLEOTIDE SEQUENCE</scope>
</reference>
<accession>A0A6J6CC09</accession>
<protein>
    <submittedName>
        <fullName evidence="5">Unannotated protein</fullName>
    </submittedName>
</protein>
<dbReference type="Pfam" id="PF08402">
    <property type="entry name" value="TOBE_2"/>
    <property type="match status" value="1"/>
</dbReference>
<dbReference type="InterPro" id="IPR003593">
    <property type="entry name" value="AAA+_ATPase"/>
</dbReference>
<name>A0A6J6CC09_9ZZZZ</name>
<dbReference type="GO" id="GO:0140359">
    <property type="term" value="F:ABC-type transporter activity"/>
    <property type="evidence" value="ECO:0007669"/>
    <property type="project" value="InterPro"/>
</dbReference>
<evidence type="ECO:0000256" key="3">
    <source>
        <dbReference type="ARBA" id="ARBA00022840"/>
    </source>
</evidence>
<dbReference type="InterPro" id="IPR047641">
    <property type="entry name" value="ABC_transpr_MalK/UgpC-like"/>
</dbReference>
<dbReference type="Pfam" id="PF00005">
    <property type="entry name" value="ABC_tran"/>
    <property type="match status" value="1"/>
</dbReference>
<dbReference type="PROSITE" id="PS00211">
    <property type="entry name" value="ABC_TRANSPORTER_1"/>
    <property type="match status" value="1"/>
</dbReference>
<dbReference type="SUPFAM" id="SSF52540">
    <property type="entry name" value="P-loop containing nucleoside triphosphate hydrolases"/>
    <property type="match status" value="1"/>
</dbReference>
<evidence type="ECO:0000259" key="4">
    <source>
        <dbReference type="PROSITE" id="PS50893"/>
    </source>
</evidence>
<dbReference type="SMART" id="SM00382">
    <property type="entry name" value="AAA"/>
    <property type="match status" value="1"/>
</dbReference>
<dbReference type="NCBIfam" id="NF008653">
    <property type="entry name" value="PRK11650.1"/>
    <property type="match status" value="1"/>
</dbReference>
<dbReference type="PANTHER" id="PTHR43875:SF1">
    <property type="entry name" value="OSMOPROTECTIVE COMPOUNDS UPTAKE ATP-BINDING PROTEIN GGTA"/>
    <property type="match status" value="1"/>
</dbReference>
<keyword evidence="2" id="KW-0547">Nucleotide-binding</keyword>
<dbReference type="PROSITE" id="PS50893">
    <property type="entry name" value="ABC_TRANSPORTER_2"/>
    <property type="match status" value="1"/>
</dbReference>
<dbReference type="InterPro" id="IPR003439">
    <property type="entry name" value="ABC_transporter-like_ATP-bd"/>
</dbReference>
<dbReference type="Gene3D" id="2.40.50.100">
    <property type="match status" value="1"/>
</dbReference>
<dbReference type="InterPro" id="IPR015855">
    <property type="entry name" value="ABC_transpr_MalK-like"/>
</dbReference>
<dbReference type="CDD" id="cd03301">
    <property type="entry name" value="ABC_MalK_N"/>
    <property type="match status" value="1"/>
</dbReference>
<evidence type="ECO:0000313" key="5">
    <source>
        <dbReference type="EMBL" id="CAB4548724.1"/>
    </source>
</evidence>
<dbReference type="GO" id="GO:0016887">
    <property type="term" value="F:ATP hydrolysis activity"/>
    <property type="evidence" value="ECO:0007669"/>
    <property type="project" value="InterPro"/>
</dbReference>
<dbReference type="Gene3D" id="2.40.50.140">
    <property type="entry name" value="Nucleic acid-binding proteins"/>
    <property type="match status" value="1"/>
</dbReference>
<dbReference type="Gene3D" id="3.40.50.300">
    <property type="entry name" value="P-loop containing nucleotide triphosphate hydrolases"/>
    <property type="match status" value="1"/>
</dbReference>
<dbReference type="FunFam" id="3.40.50.300:FF:000042">
    <property type="entry name" value="Maltose/maltodextrin ABC transporter, ATP-binding protein"/>
    <property type="match status" value="1"/>
</dbReference>
<organism evidence="5">
    <name type="scientific">freshwater metagenome</name>
    <dbReference type="NCBI Taxonomy" id="449393"/>
    <lineage>
        <taxon>unclassified sequences</taxon>
        <taxon>metagenomes</taxon>
        <taxon>ecological metagenomes</taxon>
    </lineage>
</organism>
<dbReference type="EMBL" id="CAFBMG010000012">
    <property type="protein sequence ID" value="CAB4891248.1"/>
    <property type="molecule type" value="Genomic_DNA"/>
</dbReference>
<keyword evidence="1" id="KW-0813">Transport</keyword>